<evidence type="ECO:0000313" key="2">
    <source>
        <dbReference type="Proteomes" id="UP001186944"/>
    </source>
</evidence>
<gene>
    <name evidence="1" type="ORF">FSP39_008140</name>
</gene>
<name>A0AA89BZ35_PINIB</name>
<dbReference type="Proteomes" id="UP001186944">
    <property type="component" value="Unassembled WGS sequence"/>
</dbReference>
<accession>A0AA89BZ35</accession>
<proteinExistence type="predicted"/>
<evidence type="ECO:0000313" key="1">
    <source>
        <dbReference type="EMBL" id="KAK3102015.1"/>
    </source>
</evidence>
<dbReference type="AlphaFoldDB" id="A0AA89BZ35"/>
<organism evidence="1 2">
    <name type="scientific">Pinctada imbricata</name>
    <name type="common">Atlantic pearl-oyster</name>
    <name type="synonym">Pinctada martensii</name>
    <dbReference type="NCBI Taxonomy" id="66713"/>
    <lineage>
        <taxon>Eukaryota</taxon>
        <taxon>Metazoa</taxon>
        <taxon>Spiralia</taxon>
        <taxon>Lophotrochozoa</taxon>
        <taxon>Mollusca</taxon>
        <taxon>Bivalvia</taxon>
        <taxon>Autobranchia</taxon>
        <taxon>Pteriomorphia</taxon>
        <taxon>Pterioida</taxon>
        <taxon>Pterioidea</taxon>
        <taxon>Pteriidae</taxon>
        <taxon>Pinctada</taxon>
    </lineage>
</organism>
<reference evidence="1" key="1">
    <citation type="submission" date="2019-08" db="EMBL/GenBank/DDBJ databases">
        <title>The improved chromosome-level genome for the pearl oyster Pinctada fucata martensii using PacBio sequencing and Hi-C.</title>
        <authorList>
            <person name="Zheng Z."/>
        </authorList>
    </citation>
    <scope>NUCLEOTIDE SEQUENCE</scope>
    <source>
        <strain evidence="1">ZZ-2019</strain>
        <tissue evidence="1">Adductor muscle</tissue>
    </source>
</reference>
<protein>
    <submittedName>
        <fullName evidence="1">Uncharacterized protein</fullName>
    </submittedName>
</protein>
<sequence length="229" mass="25194">MVLSPKVEVKLPPLEVEINHAALQGKLAYVSPTVRTIHNTAHKLSTSNTGAVLNNNSAFQQHKQRPPNLNFSARPTGPSRMSPVQTGMPLAQPVFLNTGPQMEVHRHPPTLQGSPIHHYLLPAHQQPQVAIPTGLGQYAPFSPSVPPPPAHQSPRHVQYTTHPLPAHVHPVLQSSALPPCPLPATDRLSVRQYQPHHRRYLHNVSTQPQQSQVVSVLCVAQVYRLVIFA</sequence>
<dbReference type="EMBL" id="VSWD01000005">
    <property type="protein sequence ID" value="KAK3102015.1"/>
    <property type="molecule type" value="Genomic_DNA"/>
</dbReference>
<keyword evidence="2" id="KW-1185">Reference proteome</keyword>
<comment type="caution">
    <text evidence="1">The sequence shown here is derived from an EMBL/GenBank/DDBJ whole genome shotgun (WGS) entry which is preliminary data.</text>
</comment>